<dbReference type="CDD" id="cd02696">
    <property type="entry name" value="MurNAc-LAA"/>
    <property type="match status" value="1"/>
</dbReference>
<name>A0ABV7LHI0_9HYPH</name>
<comment type="caution">
    <text evidence="5">The sequence shown here is derived from an EMBL/GenBank/DDBJ whole genome shotgun (WGS) entry which is preliminary data.</text>
</comment>
<protein>
    <recommendedName>
        <fullName evidence="2">N-acetylmuramoyl-L-alanine amidase</fullName>
        <ecNumber evidence="2">3.5.1.28</ecNumber>
    </recommendedName>
</protein>
<dbReference type="RefSeq" id="WP_376869008.1">
    <property type="nucleotide sequence ID" value="NZ_JBHRUV010000114.1"/>
</dbReference>
<organism evidence="5 6">
    <name type="scientific">Camelimonas abortus</name>
    <dbReference type="NCBI Taxonomy" id="1017184"/>
    <lineage>
        <taxon>Bacteria</taxon>
        <taxon>Pseudomonadati</taxon>
        <taxon>Pseudomonadota</taxon>
        <taxon>Alphaproteobacteria</taxon>
        <taxon>Hyphomicrobiales</taxon>
        <taxon>Chelatococcaceae</taxon>
        <taxon>Camelimonas</taxon>
    </lineage>
</organism>
<dbReference type="SMART" id="SM00646">
    <property type="entry name" value="Ami_3"/>
    <property type="match status" value="1"/>
</dbReference>
<keyword evidence="3" id="KW-0378">Hydrolase</keyword>
<dbReference type="Gene3D" id="2.60.40.3500">
    <property type="match status" value="1"/>
</dbReference>
<dbReference type="InterPro" id="IPR002508">
    <property type="entry name" value="MurNAc-LAA_cat"/>
</dbReference>
<evidence type="ECO:0000256" key="2">
    <source>
        <dbReference type="ARBA" id="ARBA00011901"/>
    </source>
</evidence>
<evidence type="ECO:0000256" key="3">
    <source>
        <dbReference type="ARBA" id="ARBA00022801"/>
    </source>
</evidence>
<dbReference type="InterPro" id="IPR050695">
    <property type="entry name" value="N-acetylmuramoyl_amidase_3"/>
</dbReference>
<comment type="catalytic activity">
    <reaction evidence="1">
        <text>Hydrolyzes the link between N-acetylmuramoyl residues and L-amino acid residues in certain cell-wall glycopeptides.</text>
        <dbReference type="EC" id="3.5.1.28"/>
    </reaction>
</comment>
<sequence>APAAAAGADAPATVQVAAVTGETAAPDKDAPRQLPAVTNAATLTADSRSATLGFVMSRPVSGRAFVMERPDRVVVELPDVNFQLPKGTGRHGRGLVSSYRYGVFAPGRSRVVIDLAAPAVVASAGMVEEPGALPRFEIRLTRVDRERFRREAKLAAASGPAEAPPPPAAVRPDHGDARPVVVLDPGHGGVDNGAVSSSGLVEKEIVLAFTRRLRERLEATGRYRVIMTRDDDRFVPLADRVRIAQQNRAALFLSIHADILRESPQVRGATVYTGSKFATDQESAQLADKENNADSAAGLASAAASDEVADILLDLTMRETRAFSNELAARLVRSLSAVIRMNKNPHRSARFIVLTAPDTPSALLEIGYLSSTRDADLMNSPEWRDRTTAALTEAINHYFDSRRSMIAPALSAGR</sequence>
<dbReference type="InterPro" id="IPR021731">
    <property type="entry name" value="AMIN_dom"/>
</dbReference>
<proteinExistence type="predicted"/>
<dbReference type="Pfam" id="PF11741">
    <property type="entry name" value="AMIN"/>
    <property type="match status" value="1"/>
</dbReference>
<evidence type="ECO:0000313" key="6">
    <source>
        <dbReference type="Proteomes" id="UP001595536"/>
    </source>
</evidence>
<feature type="non-terminal residue" evidence="5">
    <location>
        <position position="1"/>
    </location>
</feature>
<accession>A0ABV7LHI0</accession>
<gene>
    <name evidence="5" type="ORF">ACFOEX_13510</name>
</gene>
<evidence type="ECO:0000259" key="4">
    <source>
        <dbReference type="SMART" id="SM00646"/>
    </source>
</evidence>
<keyword evidence="6" id="KW-1185">Reference proteome</keyword>
<dbReference type="Pfam" id="PF01520">
    <property type="entry name" value="Amidase_3"/>
    <property type="match status" value="1"/>
</dbReference>
<dbReference type="EC" id="3.5.1.28" evidence="2"/>
<reference evidence="6" key="1">
    <citation type="journal article" date="2019" name="Int. J. Syst. Evol. Microbiol.">
        <title>The Global Catalogue of Microorganisms (GCM) 10K type strain sequencing project: providing services to taxonomists for standard genome sequencing and annotation.</title>
        <authorList>
            <consortium name="The Broad Institute Genomics Platform"/>
            <consortium name="The Broad Institute Genome Sequencing Center for Infectious Disease"/>
            <person name="Wu L."/>
            <person name="Ma J."/>
        </authorList>
    </citation>
    <scope>NUCLEOTIDE SEQUENCE [LARGE SCALE GENOMIC DNA]</scope>
    <source>
        <strain evidence="6">CCM 7941</strain>
    </source>
</reference>
<evidence type="ECO:0000256" key="1">
    <source>
        <dbReference type="ARBA" id="ARBA00001561"/>
    </source>
</evidence>
<dbReference type="PANTHER" id="PTHR30404:SF0">
    <property type="entry name" value="N-ACETYLMURAMOYL-L-ALANINE AMIDASE AMIC"/>
    <property type="match status" value="1"/>
</dbReference>
<dbReference type="PANTHER" id="PTHR30404">
    <property type="entry name" value="N-ACETYLMURAMOYL-L-ALANINE AMIDASE"/>
    <property type="match status" value="1"/>
</dbReference>
<dbReference type="EMBL" id="JBHRUV010000114">
    <property type="protein sequence ID" value="MFC3267355.1"/>
    <property type="molecule type" value="Genomic_DNA"/>
</dbReference>
<dbReference type="Proteomes" id="UP001595536">
    <property type="component" value="Unassembled WGS sequence"/>
</dbReference>
<evidence type="ECO:0000313" key="5">
    <source>
        <dbReference type="EMBL" id="MFC3267355.1"/>
    </source>
</evidence>
<dbReference type="SUPFAM" id="SSF53187">
    <property type="entry name" value="Zn-dependent exopeptidases"/>
    <property type="match status" value="1"/>
</dbReference>
<feature type="domain" description="MurNAc-LAA" evidence="4">
    <location>
        <begin position="241"/>
        <end position="396"/>
    </location>
</feature>
<dbReference type="Gene3D" id="3.40.630.40">
    <property type="entry name" value="Zn-dependent exopeptidases"/>
    <property type="match status" value="1"/>
</dbReference>